<sequence>MIKTDNKKVLDEISNSCTEVKTYAITLKKCFDASQEELSKLTMKLNEVTADNTRQTELWQELTNKDKMYEIEVISLIQAFKHEFRNSKRCRNSKMNDIEQILNKLPRMSKPLNENEGTRISNPQVLEVEDSQLEK</sequence>
<evidence type="ECO:0000256" key="1">
    <source>
        <dbReference type="SAM" id="MobiDB-lite"/>
    </source>
</evidence>
<accession>A0A9Q3PXX2</accession>
<dbReference type="EMBL" id="AVOT02097951">
    <property type="protein sequence ID" value="MBW0576262.1"/>
    <property type="molecule type" value="Genomic_DNA"/>
</dbReference>
<evidence type="ECO:0000313" key="2">
    <source>
        <dbReference type="EMBL" id="MBW0576262.1"/>
    </source>
</evidence>
<organism evidence="2 3">
    <name type="scientific">Austropuccinia psidii MF-1</name>
    <dbReference type="NCBI Taxonomy" id="1389203"/>
    <lineage>
        <taxon>Eukaryota</taxon>
        <taxon>Fungi</taxon>
        <taxon>Dikarya</taxon>
        <taxon>Basidiomycota</taxon>
        <taxon>Pucciniomycotina</taxon>
        <taxon>Pucciniomycetes</taxon>
        <taxon>Pucciniales</taxon>
        <taxon>Sphaerophragmiaceae</taxon>
        <taxon>Austropuccinia</taxon>
    </lineage>
</organism>
<comment type="caution">
    <text evidence="2">The sequence shown here is derived from an EMBL/GenBank/DDBJ whole genome shotgun (WGS) entry which is preliminary data.</text>
</comment>
<name>A0A9Q3PXX2_9BASI</name>
<proteinExistence type="predicted"/>
<dbReference type="Proteomes" id="UP000765509">
    <property type="component" value="Unassembled WGS sequence"/>
</dbReference>
<protein>
    <submittedName>
        <fullName evidence="2">Uncharacterized protein</fullName>
    </submittedName>
</protein>
<reference evidence="2" key="1">
    <citation type="submission" date="2021-03" db="EMBL/GenBank/DDBJ databases">
        <title>Draft genome sequence of rust myrtle Austropuccinia psidii MF-1, a brazilian biotype.</title>
        <authorList>
            <person name="Quecine M.C."/>
            <person name="Pachon D.M.R."/>
            <person name="Bonatelli M.L."/>
            <person name="Correr F.H."/>
            <person name="Franceschini L.M."/>
            <person name="Leite T.F."/>
            <person name="Margarido G.R.A."/>
            <person name="Almeida C.A."/>
            <person name="Ferrarezi J.A."/>
            <person name="Labate C.A."/>
        </authorList>
    </citation>
    <scope>NUCLEOTIDE SEQUENCE</scope>
    <source>
        <strain evidence="2">MF-1</strain>
    </source>
</reference>
<evidence type="ECO:0000313" key="3">
    <source>
        <dbReference type="Proteomes" id="UP000765509"/>
    </source>
</evidence>
<keyword evidence="3" id="KW-1185">Reference proteome</keyword>
<gene>
    <name evidence="2" type="ORF">O181_115977</name>
</gene>
<dbReference type="AlphaFoldDB" id="A0A9Q3PXX2"/>
<feature type="region of interest" description="Disordered" evidence="1">
    <location>
        <begin position="106"/>
        <end position="135"/>
    </location>
</feature>